<comment type="caution">
    <text evidence="3">The sequence shown here is derived from an EMBL/GenBank/DDBJ whole genome shotgun (WGS) entry which is preliminary data.</text>
</comment>
<dbReference type="InterPro" id="IPR012337">
    <property type="entry name" value="RNaseH-like_sf"/>
</dbReference>
<dbReference type="SUPFAM" id="SSF53098">
    <property type="entry name" value="Ribonuclease H-like"/>
    <property type="match status" value="1"/>
</dbReference>
<dbReference type="Pfam" id="PF05699">
    <property type="entry name" value="Dimer_Tnp_hAT"/>
    <property type="match status" value="1"/>
</dbReference>
<feature type="region of interest" description="Disordered" evidence="1">
    <location>
        <begin position="134"/>
        <end position="163"/>
    </location>
</feature>
<evidence type="ECO:0000259" key="2">
    <source>
        <dbReference type="Pfam" id="PF05699"/>
    </source>
</evidence>
<keyword evidence="4" id="KW-1185">Reference proteome</keyword>
<reference evidence="3 4" key="1">
    <citation type="journal article" date="2024" name="IMA Fungus">
        <title>Apiospora arundinis, a panoply of carbohydrate-active enzymes and secondary metabolites.</title>
        <authorList>
            <person name="Sorensen T."/>
            <person name="Petersen C."/>
            <person name="Muurmann A.T."/>
            <person name="Christiansen J.V."/>
            <person name="Brundto M.L."/>
            <person name="Overgaard C.K."/>
            <person name="Boysen A.T."/>
            <person name="Wollenberg R.D."/>
            <person name="Larsen T.O."/>
            <person name="Sorensen J.L."/>
            <person name="Nielsen K.L."/>
            <person name="Sondergaard T.E."/>
        </authorList>
    </citation>
    <scope>NUCLEOTIDE SEQUENCE [LARGE SCALE GENOMIC DNA]</scope>
    <source>
        <strain evidence="3 4">AAU 773</strain>
    </source>
</reference>
<proteinExistence type="predicted"/>
<gene>
    <name evidence="3" type="ORF">PGQ11_007767</name>
</gene>
<dbReference type="EMBL" id="JAPCWZ010000004">
    <property type="protein sequence ID" value="KAK8869189.1"/>
    <property type="molecule type" value="Genomic_DNA"/>
</dbReference>
<accession>A0ABR2IWG5</accession>
<dbReference type="Proteomes" id="UP001390339">
    <property type="component" value="Unassembled WGS sequence"/>
</dbReference>
<dbReference type="InterPro" id="IPR008906">
    <property type="entry name" value="HATC_C_dom"/>
</dbReference>
<sequence length="163" mass="18802">MATESSQQLLENRLFSHFRGWTWSERGRDTSSWLWDEGYDIQKDSIRRWVCKTLTKCANPPMATPSYKRTGRREPPAKRPRFFILLSSQIEREAASQERYPRLSRMAMDFLTIQPMSAEGERVFSAAGKMGKDDDILPLAPQNGGGDDEASRLDWLESDGEFY</sequence>
<feature type="domain" description="HAT C-terminal dimerisation" evidence="2">
    <location>
        <begin position="97"/>
        <end position="130"/>
    </location>
</feature>
<evidence type="ECO:0000256" key="1">
    <source>
        <dbReference type="SAM" id="MobiDB-lite"/>
    </source>
</evidence>
<organism evidence="3 4">
    <name type="scientific">Apiospora arundinis</name>
    <dbReference type="NCBI Taxonomy" id="335852"/>
    <lineage>
        <taxon>Eukaryota</taxon>
        <taxon>Fungi</taxon>
        <taxon>Dikarya</taxon>
        <taxon>Ascomycota</taxon>
        <taxon>Pezizomycotina</taxon>
        <taxon>Sordariomycetes</taxon>
        <taxon>Xylariomycetidae</taxon>
        <taxon>Amphisphaeriales</taxon>
        <taxon>Apiosporaceae</taxon>
        <taxon>Apiospora</taxon>
    </lineage>
</organism>
<evidence type="ECO:0000313" key="4">
    <source>
        <dbReference type="Proteomes" id="UP001390339"/>
    </source>
</evidence>
<name>A0ABR2IWG5_9PEZI</name>
<evidence type="ECO:0000313" key="3">
    <source>
        <dbReference type="EMBL" id="KAK8869189.1"/>
    </source>
</evidence>
<protein>
    <submittedName>
        <fullName evidence="3">Restless-like transposase</fullName>
    </submittedName>
</protein>